<evidence type="ECO:0000313" key="2">
    <source>
        <dbReference type="EMBL" id="CAF4075553.1"/>
    </source>
</evidence>
<organism evidence="1 3">
    <name type="scientific">Rotaria sordida</name>
    <dbReference type="NCBI Taxonomy" id="392033"/>
    <lineage>
        <taxon>Eukaryota</taxon>
        <taxon>Metazoa</taxon>
        <taxon>Spiralia</taxon>
        <taxon>Gnathifera</taxon>
        <taxon>Rotifera</taxon>
        <taxon>Eurotatoria</taxon>
        <taxon>Bdelloidea</taxon>
        <taxon>Philodinida</taxon>
        <taxon>Philodinidae</taxon>
        <taxon>Rotaria</taxon>
    </lineage>
</organism>
<proteinExistence type="predicted"/>
<sequence length="241" mass="28091">MYIESDTKLRYLLTNQITHLNIDIVYQVTTELDNENESNIFTLILSIGKCITNLTFSQWFYYKDSGISIFHLSSTSCVSSTLTKLNIDVNTFDDCLYLLDGHLDSLSTMIIDIFQISAPLLDIDNTKPLLKLKCFSLITYSRTDFYDSRVVPLLCRMSNLEELTLYLSIRRIESTYIDGTHLYDEILIHMPQLNKFNFIMITKNFTNDWTRLTCARLQSLIIPGFYVPPENLYTYFPSCYM</sequence>
<dbReference type="EMBL" id="CAJOAX010010467">
    <property type="protein sequence ID" value="CAF4075553.1"/>
    <property type="molecule type" value="Genomic_DNA"/>
</dbReference>
<dbReference type="Proteomes" id="UP000663823">
    <property type="component" value="Unassembled WGS sequence"/>
</dbReference>
<evidence type="ECO:0000313" key="1">
    <source>
        <dbReference type="EMBL" id="CAF1320300.1"/>
    </source>
</evidence>
<gene>
    <name evidence="2" type="ORF">OTI717_LOCUS32910</name>
    <name evidence="1" type="ORF">RFH988_LOCUS30722</name>
</gene>
<name>A0A815F2V3_9BILA</name>
<comment type="caution">
    <text evidence="1">The sequence shown here is derived from an EMBL/GenBank/DDBJ whole genome shotgun (WGS) entry which is preliminary data.</text>
</comment>
<reference evidence="1" key="1">
    <citation type="submission" date="2021-02" db="EMBL/GenBank/DDBJ databases">
        <authorList>
            <person name="Nowell W R."/>
        </authorList>
    </citation>
    <scope>NUCLEOTIDE SEQUENCE</scope>
</reference>
<accession>A0A815F2V3</accession>
<dbReference type="EMBL" id="CAJNOO010003138">
    <property type="protein sequence ID" value="CAF1320300.1"/>
    <property type="molecule type" value="Genomic_DNA"/>
</dbReference>
<dbReference type="Proteomes" id="UP000663882">
    <property type="component" value="Unassembled WGS sequence"/>
</dbReference>
<protein>
    <submittedName>
        <fullName evidence="1">Uncharacterized protein</fullName>
    </submittedName>
</protein>
<evidence type="ECO:0000313" key="3">
    <source>
        <dbReference type="Proteomes" id="UP000663882"/>
    </source>
</evidence>
<dbReference type="AlphaFoldDB" id="A0A815F2V3"/>